<dbReference type="InterPro" id="IPR036452">
    <property type="entry name" value="Ribo_hydro-like"/>
</dbReference>
<dbReference type="Proteomes" id="UP000683246">
    <property type="component" value="Chromosome"/>
</dbReference>
<dbReference type="InterPro" id="IPR001910">
    <property type="entry name" value="Inosine/uridine_hydrolase_dom"/>
</dbReference>
<dbReference type="PANTHER" id="PTHR12304:SF4">
    <property type="entry name" value="URIDINE NUCLEOSIDASE"/>
    <property type="match status" value="1"/>
</dbReference>
<dbReference type="SUPFAM" id="SSF53590">
    <property type="entry name" value="Nucleoside hydrolase"/>
    <property type="match status" value="1"/>
</dbReference>
<dbReference type="InterPro" id="IPR023186">
    <property type="entry name" value="IUNH"/>
</dbReference>
<dbReference type="RefSeq" id="WP_212695740.1">
    <property type="nucleotide sequence ID" value="NZ_CP058649.1"/>
</dbReference>
<accession>A0A8J8MP78</accession>
<dbReference type="KEGG" id="vpy:HZI73_23310"/>
<dbReference type="AlphaFoldDB" id="A0A8J8MP78"/>
<dbReference type="GO" id="GO:0008477">
    <property type="term" value="F:purine nucleosidase activity"/>
    <property type="evidence" value="ECO:0007669"/>
    <property type="project" value="TreeGrafter"/>
</dbReference>
<evidence type="ECO:0000256" key="1">
    <source>
        <dbReference type="ARBA" id="ARBA00022801"/>
    </source>
</evidence>
<dbReference type="GO" id="GO:0005829">
    <property type="term" value="C:cytosol"/>
    <property type="evidence" value="ECO:0007669"/>
    <property type="project" value="TreeGrafter"/>
</dbReference>
<evidence type="ECO:0000256" key="2">
    <source>
        <dbReference type="ARBA" id="ARBA00023295"/>
    </source>
</evidence>
<reference evidence="4" key="1">
    <citation type="submission" date="2020-07" db="EMBL/GenBank/DDBJ databases">
        <title>Vallitalea pronyensis genome.</title>
        <authorList>
            <person name="Postec A."/>
        </authorList>
    </citation>
    <scope>NUCLEOTIDE SEQUENCE</scope>
    <source>
        <strain evidence="4">FatNI3</strain>
    </source>
</reference>
<dbReference type="EMBL" id="CP058649">
    <property type="protein sequence ID" value="QUI25041.1"/>
    <property type="molecule type" value="Genomic_DNA"/>
</dbReference>
<evidence type="ECO:0000313" key="4">
    <source>
        <dbReference type="EMBL" id="QUI25041.1"/>
    </source>
</evidence>
<feature type="domain" description="Inosine/uridine-preferring nucleoside hydrolase" evidence="3">
    <location>
        <begin position="6"/>
        <end position="298"/>
    </location>
</feature>
<keyword evidence="5" id="KW-1185">Reference proteome</keyword>
<dbReference type="CDD" id="cd02651">
    <property type="entry name" value="nuc_hydro_IU_UC_XIUA"/>
    <property type="match status" value="1"/>
</dbReference>
<dbReference type="Gene3D" id="3.90.245.10">
    <property type="entry name" value="Ribonucleoside hydrolase-like"/>
    <property type="match status" value="1"/>
</dbReference>
<protein>
    <submittedName>
        <fullName evidence="4">Nucleoside hydrolase</fullName>
    </submittedName>
</protein>
<dbReference type="Pfam" id="PF01156">
    <property type="entry name" value="IU_nuc_hydro"/>
    <property type="match status" value="1"/>
</dbReference>
<name>A0A8J8MP78_9FIRM</name>
<dbReference type="PANTHER" id="PTHR12304">
    <property type="entry name" value="INOSINE-URIDINE PREFERRING NUCLEOSIDE HYDROLASE"/>
    <property type="match status" value="1"/>
</dbReference>
<proteinExistence type="predicted"/>
<keyword evidence="2" id="KW-0326">Glycosidase</keyword>
<gene>
    <name evidence="4" type="ORF">HZI73_23310</name>
</gene>
<keyword evidence="1 4" id="KW-0378">Hydrolase</keyword>
<evidence type="ECO:0000259" key="3">
    <source>
        <dbReference type="Pfam" id="PF01156"/>
    </source>
</evidence>
<sequence length="310" mass="33683">MSKIPVIIDTDPGTDDLTAILMCLACEELDVRALTAVGGNVGIEKASVNALKIVELSGKDVKVAVGAKKPIVRELVTAEVVHGKTGLGNVRLPEPKMDFYEKDAVETIYEEAMLAGGRLKILALGPMTNLAIGLLKYPELKEKIDSIVFMGGAMNLGNVTAAAEFNIYADPEAAKIVFDSGIHMVMAGLDVTHETIVTREENRRLHALNSEPAKVVAKLIDYTIDRENPFNRRGGVMHDPLAAAALIDSSVLETEHYYVDVELRSALTRGKTVVDVFRVTDNEPNIHVGVKSDNEKFLAILEGMISQYEV</sequence>
<evidence type="ECO:0000313" key="5">
    <source>
        <dbReference type="Proteomes" id="UP000683246"/>
    </source>
</evidence>
<dbReference type="GO" id="GO:0006152">
    <property type="term" value="P:purine nucleoside catabolic process"/>
    <property type="evidence" value="ECO:0007669"/>
    <property type="project" value="TreeGrafter"/>
</dbReference>
<organism evidence="4 5">
    <name type="scientific">Vallitalea pronyensis</name>
    <dbReference type="NCBI Taxonomy" id="1348613"/>
    <lineage>
        <taxon>Bacteria</taxon>
        <taxon>Bacillati</taxon>
        <taxon>Bacillota</taxon>
        <taxon>Clostridia</taxon>
        <taxon>Lachnospirales</taxon>
        <taxon>Vallitaleaceae</taxon>
        <taxon>Vallitalea</taxon>
    </lineage>
</organism>